<dbReference type="Proteomes" id="UP000718281">
    <property type="component" value="Unassembled WGS sequence"/>
</dbReference>
<dbReference type="EMBL" id="JADIXZ010000001">
    <property type="protein sequence ID" value="MBK6299589.1"/>
    <property type="molecule type" value="Genomic_DNA"/>
</dbReference>
<evidence type="ECO:0000256" key="1">
    <source>
        <dbReference type="ARBA" id="ARBA00004651"/>
    </source>
</evidence>
<feature type="compositionally biased region" description="Basic and acidic residues" evidence="6">
    <location>
        <begin position="98"/>
        <end position="136"/>
    </location>
</feature>
<evidence type="ECO:0000256" key="7">
    <source>
        <dbReference type="SAM" id="Phobius"/>
    </source>
</evidence>
<evidence type="ECO:0000256" key="6">
    <source>
        <dbReference type="SAM" id="MobiDB-lite"/>
    </source>
</evidence>
<feature type="transmembrane region" description="Helical" evidence="7">
    <location>
        <begin position="37"/>
        <end position="57"/>
    </location>
</feature>
<evidence type="ECO:0000256" key="2">
    <source>
        <dbReference type="ARBA" id="ARBA00022475"/>
    </source>
</evidence>
<keyword evidence="5 7" id="KW-0472">Membrane</keyword>
<feature type="domain" description="Cardiolipin synthase N-terminal" evidence="8">
    <location>
        <begin position="14"/>
        <end position="59"/>
    </location>
</feature>
<organism evidence="9 10">
    <name type="scientific">Candidatus Phosphoribacter hodrii</name>
    <dbReference type="NCBI Taxonomy" id="2953743"/>
    <lineage>
        <taxon>Bacteria</taxon>
        <taxon>Bacillati</taxon>
        <taxon>Actinomycetota</taxon>
        <taxon>Actinomycetes</taxon>
        <taxon>Micrococcales</taxon>
        <taxon>Dermatophilaceae</taxon>
        <taxon>Candidatus Phosphoribacter</taxon>
    </lineage>
</organism>
<comment type="caution">
    <text evidence="9">The sequence shown here is derived from an EMBL/GenBank/DDBJ whole genome shotgun (WGS) entry which is preliminary data.</text>
</comment>
<dbReference type="GO" id="GO:0005886">
    <property type="term" value="C:plasma membrane"/>
    <property type="evidence" value="ECO:0007669"/>
    <property type="project" value="UniProtKB-SubCell"/>
</dbReference>
<evidence type="ECO:0000256" key="4">
    <source>
        <dbReference type="ARBA" id="ARBA00022989"/>
    </source>
</evidence>
<accession>A0A934X3I3</accession>
<gene>
    <name evidence="9" type="ORF">IPF40_00570</name>
</gene>
<keyword evidence="4 7" id="KW-1133">Transmembrane helix</keyword>
<evidence type="ECO:0000313" key="10">
    <source>
        <dbReference type="Proteomes" id="UP000718281"/>
    </source>
</evidence>
<keyword evidence="2" id="KW-1003">Cell membrane</keyword>
<feature type="region of interest" description="Disordered" evidence="6">
    <location>
        <begin position="63"/>
        <end position="154"/>
    </location>
</feature>
<comment type="subcellular location">
    <subcellularLocation>
        <location evidence="1">Cell membrane</location>
        <topology evidence="1">Multi-pass membrane protein</topology>
    </subcellularLocation>
</comment>
<evidence type="ECO:0000313" key="9">
    <source>
        <dbReference type="EMBL" id="MBK6299589.1"/>
    </source>
</evidence>
<sequence>MRLLRFLPAVVELALLVYCLVDCIQTERSRVRTLPKLGWILLIIILPIIGGVGWLLAGRPRRDGTGDHGAFGTAIRGLGGGPDSSAPRRPLAPEDDPNFMRRLDHGNPEKERLLEEWEAERARREAQEPVAPKDAEDAPGETPGSQERPTDAPG</sequence>
<evidence type="ECO:0000256" key="3">
    <source>
        <dbReference type="ARBA" id="ARBA00022692"/>
    </source>
</evidence>
<keyword evidence="3 7" id="KW-0812">Transmembrane</keyword>
<dbReference type="InterPro" id="IPR027379">
    <property type="entry name" value="CLS_N"/>
</dbReference>
<dbReference type="Pfam" id="PF13396">
    <property type="entry name" value="PLDc_N"/>
    <property type="match status" value="1"/>
</dbReference>
<evidence type="ECO:0000256" key="5">
    <source>
        <dbReference type="ARBA" id="ARBA00023136"/>
    </source>
</evidence>
<protein>
    <submittedName>
        <fullName evidence="9">PLDc N-terminal domain-containing protein</fullName>
    </submittedName>
</protein>
<evidence type="ECO:0000259" key="8">
    <source>
        <dbReference type="Pfam" id="PF13396"/>
    </source>
</evidence>
<reference evidence="9 10" key="1">
    <citation type="submission" date="2020-10" db="EMBL/GenBank/DDBJ databases">
        <title>Connecting structure to function with the recovery of over 1000 high-quality activated sludge metagenome-assembled genomes encoding full-length rRNA genes using long-read sequencing.</title>
        <authorList>
            <person name="Singleton C.M."/>
            <person name="Petriglieri F."/>
            <person name="Kristensen J.M."/>
            <person name="Kirkegaard R.H."/>
            <person name="Michaelsen T.Y."/>
            <person name="Andersen M.H."/>
            <person name="Karst S.M."/>
            <person name="Dueholm M.S."/>
            <person name="Nielsen P.H."/>
            <person name="Albertsen M."/>
        </authorList>
    </citation>
    <scope>NUCLEOTIDE SEQUENCE [LARGE SCALE GENOMIC DNA]</scope>
    <source>
        <strain evidence="9">AalE_18-Q3-R2-46_BAT3C.188</strain>
    </source>
</reference>
<name>A0A934X3I3_9MICO</name>
<dbReference type="AlphaFoldDB" id="A0A934X3I3"/>
<proteinExistence type="predicted"/>